<feature type="region of interest" description="Disordered" evidence="4">
    <location>
        <begin position="38"/>
        <end position="66"/>
    </location>
</feature>
<dbReference type="GO" id="GO:0005634">
    <property type="term" value="C:nucleus"/>
    <property type="evidence" value="ECO:0007669"/>
    <property type="project" value="TreeGrafter"/>
</dbReference>
<evidence type="ECO:0000256" key="3">
    <source>
        <dbReference type="ARBA" id="ARBA00023216"/>
    </source>
</evidence>
<evidence type="ECO:0000256" key="1">
    <source>
        <dbReference type="ARBA" id="ARBA00007831"/>
    </source>
</evidence>
<reference evidence="5" key="1">
    <citation type="submission" date="2014-12" db="EMBL/GenBank/DDBJ databases">
        <title>Insight into the proteome of Arion vulgaris.</title>
        <authorList>
            <person name="Aradska J."/>
            <person name="Bulat T."/>
            <person name="Smidak R."/>
            <person name="Sarate P."/>
            <person name="Gangsoo J."/>
            <person name="Sialana F."/>
            <person name="Bilban M."/>
            <person name="Lubec G."/>
        </authorList>
    </citation>
    <scope>NUCLEOTIDE SEQUENCE</scope>
    <source>
        <tissue evidence="5">Skin</tissue>
    </source>
</reference>
<dbReference type="InterPro" id="IPR018502">
    <property type="entry name" value="Annexin_repeat"/>
</dbReference>
<accession>A0A0B7BEN9</accession>
<dbReference type="SMART" id="SM00335">
    <property type="entry name" value="ANX"/>
    <property type="match status" value="3"/>
</dbReference>
<dbReference type="GO" id="GO:0005737">
    <property type="term" value="C:cytoplasm"/>
    <property type="evidence" value="ECO:0007669"/>
    <property type="project" value="TreeGrafter"/>
</dbReference>
<dbReference type="PROSITE" id="PS51897">
    <property type="entry name" value="ANNEXIN_2"/>
    <property type="match status" value="4"/>
</dbReference>
<feature type="non-terminal residue" evidence="5">
    <location>
        <position position="1"/>
    </location>
</feature>
<dbReference type="InterPro" id="IPR001464">
    <property type="entry name" value="Annexin"/>
</dbReference>
<keyword evidence="3" id="KW-0041">Annexin</keyword>
<dbReference type="GO" id="GO:0005886">
    <property type="term" value="C:plasma membrane"/>
    <property type="evidence" value="ECO:0007669"/>
    <property type="project" value="TreeGrafter"/>
</dbReference>
<dbReference type="Gene3D" id="1.10.220.10">
    <property type="entry name" value="Annexin"/>
    <property type="match status" value="5"/>
</dbReference>
<evidence type="ECO:0008006" key="6">
    <source>
        <dbReference type="Google" id="ProtNLM"/>
    </source>
</evidence>
<protein>
    <recommendedName>
        <fullName evidence="6">Annexin</fullName>
    </recommendedName>
</protein>
<organism evidence="5">
    <name type="scientific">Arion vulgaris</name>
    <dbReference type="NCBI Taxonomy" id="1028688"/>
    <lineage>
        <taxon>Eukaryota</taxon>
        <taxon>Metazoa</taxon>
        <taxon>Spiralia</taxon>
        <taxon>Lophotrochozoa</taxon>
        <taxon>Mollusca</taxon>
        <taxon>Gastropoda</taxon>
        <taxon>Heterobranchia</taxon>
        <taxon>Euthyneura</taxon>
        <taxon>Panpulmonata</taxon>
        <taxon>Eupulmonata</taxon>
        <taxon>Stylommatophora</taxon>
        <taxon>Helicina</taxon>
        <taxon>Arionoidea</taxon>
        <taxon>Arionidae</taxon>
        <taxon>Arion</taxon>
    </lineage>
</organism>
<gene>
    <name evidence="5" type="primary">ORF177756</name>
</gene>
<name>A0A0B7BEN9_9EUPU</name>
<dbReference type="PRINTS" id="PR00196">
    <property type="entry name" value="ANNEXIN"/>
</dbReference>
<evidence type="ECO:0000256" key="4">
    <source>
        <dbReference type="SAM" id="MobiDB-lite"/>
    </source>
</evidence>
<proteinExistence type="inferred from homology"/>
<dbReference type="GO" id="GO:0005509">
    <property type="term" value="F:calcium ion binding"/>
    <property type="evidence" value="ECO:0007669"/>
    <property type="project" value="InterPro"/>
</dbReference>
<dbReference type="GO" id="GO:0012506">
    <property type="term" value="C:vesicle membrane"/>
    <property type="evidence" value="ECO:0007669"/>
    <property type="project" value="TreeGrafter"/>
</dbReference>
<keyword evidence="2" id="KW-0677">Repeat</keyword>
<dbReference type="FunFam" id="1.10.220.10:FF:000005">
    <property type="entry name" value="Annexin"/>
    <property type="match status" value="1"/>
</dbReference>
<dbReference type="GO" id="GO:0001786">
    <property type="term" value="F:phosphatidylserine binding"/>
    <property type="evidence" value="ECO:0007669"/>
    <property type="project" value="TreeGrafter"/>
</dbReference>
<dbReference type="InterPro" id="IPR037104">
    <property type="entry name" value="Annexin_sf"/>
</dbReference>
<feature type="compositionally biased region" description="Basic and acidic residues" evidence="4">
    <location>
        <begin position="57"/>
        <end position="66"/>
    </location>
</feature>
<dbReference type="AlphaFoldDB" id="A0A0B7BEN9"/>
<dbReference type="SUPFAM" id="SSF47874">
    <property type="entry name" value="Annexin"/>
    <property type="match status" value="1"/>
</dbReference>
<feature type="region of interest" description="Disordered" evidence="4">
    <location>
        <begin position="1"/>
        <end position="23"/>
    </location>
</feature>
<evidence type="ECO:0000256" key="2">
    <source>
        <dbReference type="ARBA" id="ARBA00022737"/>
    </source>
</evidence>
<dbReference type="GO" id="GO:0005544">
    <property type="term" value="F:calcium-dependent phospholipid binding"/>
    <property type="evidence" value="ECO:0007669"/>
    <property type="project" value="InterPro"/>
</dbReference>
<sequence>RNKYHDMYQTSLEKEVESHTSGDYKKALLKTIAVWGEKDNEDSKKSKENRATSAENKSADKKTEDETAVKLHKAINGLETNAEAVIEIIAKCSNSERQNLKQRYHDLYKKDLVKDLTSRLSGDFETTAVDLMMPPVEFDAHFLHEALASPSDGITLISILFSKTTAQLEEIKTVYKTAYKKDLESDIKKDMKGDLSELLLQLVHRKDDKNSKVTKDKSESDAKAVHEKPTFENLKQIFVKSSKEQIVATIEAHKKLYKEDIVESIKKANVENDNGDIEAAYIAMAEILQDETMFYAKRINHILTGLDTTKTLLIRLIISRSEVDLSAIKARYAQLYGRDLKDTLESGDIKDYKKILDIIIYN</sequence>
<dbReference type="EMBL" id="HACG01043765">
    <property type="protein sequence ID" value="CEK90630.1"/>
    <property type="molecule type" value="Transcribed_RNA"/>
</dbReference>
<dbReference type="Pfam" id="PF00191">
    <property type="entry name" value="Annexin"/>
    <property type="match status" value="4"/>
</dbReference>
<comment type="similarity">
    <text evidence="1">Belongs to the annexin family.</text>
</comment>
<dbReference type="PANTHER" id="PTHR10502">
    <property type="entry name" value="ANNEXIN"/>
    <property type="match status" value="1"/>
</dbReference>
<dbReference type="PANTHER" id="PTHR10502:SF175">
    <property type="entry name" value="ANNEXIN A13"/>
    <property type="match status" value="1"/>
</dbReference>
<feature type="compositionally biased region" description="Basic and acidic residues" evidence="4">
    <location>
        <begin position="38"/>
        <end position="50"/>
    </location>
</feature>
<evidence type="ECO:0000313" key="5">
    <source>
        <dbReference type="EMBL" id="CEK90630.1"/>
    </source>
</evidence>